<dbReference type="AlphaFoldDB" id="A0A4U9R3J0"/>
<dbReference type="CDD" id="cd06550">
    <property type="entry name" value="TM_ABC_iron-siderophores_like"/>
    <property type="match status" value="1"/>
</dbReference>
<dbReference type="RefSeq" id="WP_171011944.1">
    <property type="nucleotide sequence ID" value="NZ_CBCRUQ010000015.1"/>
</dbReference>
<evidence type="ECO:0000256" key="4">
    <source>
        <dbReference type="ARBA" id="ARBA00022475"/>
    </source>
</evidence>
<feature type="transmembrane region" description="Helical" evidence="8">
    <location>
        <begin position="295"/>
        <end position="317"/>
    </location>
</feature>
<proteinExistence type="inferred from homology"/>
<feature type="transmembrane region" description="Helical" evidence="8">
    <location>
        <begin position="12"/>
        <end position="34"/>
    </location>
</feature>
<evidence type="ECO:0000256" key="8">
    <source>
        <dbReference type="SAM" id="Phobius"/>
    </source>
</evidence>
<feature type="transmembrane region" description="Helical" evidence="8">
    <location>
        <begin position="131"/>
        <end position="151"/>
    </location>
</feature>
<feature type="transmembrane region" description="Helical" evidence="8">
    <location>
        <begin position="104"/>
        <end position="125"/>
    </location>
</feature>
<feature type="transmembrane region" description="Helical" evidence="8">
    <location>
        <begin position="203"/>
        <end position="226"/>
    </location>
</feature>
<evidence type="ECO:0000256" key="1">
    <source>
        <dbReference type="ARBA" id="ARBA00004651"/>
    </source>
</evidence>
<comment type="subcellular location">
    <subcellularLocation>
        <location evidence="1">Cell membrane</location>
        <topology evidence="1">Multi-pass membrane protein</topology>
    </subcellularLocation>
</comment>
<evidence type="ECO:0000313" key="10">
    <source>
        <dbReference type="Proteomes" id="UP000308489"/>
    </source>
</evidence>
<dbReference type="KEGG" id="hhw:NCTC503_00325"/>
<name>A0A4U9R3J0_HATHI</name>
<reference evidence="9 10" key="1">
    <citation type="submission" date="2019-05" db="EMBL/GenBank/DDBJ databases">
        <authorList>
            <consortium name="Pathogen Informatics"/>
        </authorList>
    </citation>
    <scope>NUCLEOTIDE SEQUENCE [LARGE SCALE GENOMIC DNA]</scope>
    <source>
        <strain evidence="9 10">NCTC503</strain>
    </source>
</reference>
<evidence type="ECO:0000256" key="3">
    <source>
        <dbReference type="ARBA" id="ARBA00022448"/>
    </source>
</evidence>
<feature type="transmembrane region" description="Helical" evidence="8">
    <location>
        <begin position="323"/>
        <end position="341"/>
    </location>
</feature>
<gene>
    <name evidence="9" type="primary">feuC</name>
    <name evidence="9" type="ORF">NCTC503_00325</name>
</gene>
<dbReference type="GO" id="GO:0033214">
    <property type="term" value="P:siderophore-iron import into cell"/>
    <property type="evidence" value="ECO:0007669"/>
    <property type="project" value="TreeGrafter"/>
</dbReference>
<evidence type="ECO:0000256" key="2">
    <source>
        <dbReference type="ARBA" id="ARBA00007935"/>
    </source>
</evidence>
<accession>A0A4U9R3J0</accession>
<dbReference type="FunFam" id="1.10.3470.10:FF:000001">
    <property type="entry name" value="Vitamin B12 ABC transporter permease BtuC"/>
    <property type="match status" value="1"/>
</dbReference>
<dbReference type="EMBL" id="LR590481">
    <property type="protein sequence ID" value="VTQ83280.1"/>
    <property type="molecule type" value="Genomic_DNA"/>
</dbReference>
<dbReference type="SUPFAM" id="SSF81345">
    <property type="entry name" value="ABC transporter involved in vitamin B12 uptake, BtuC"/>
    <property type="match status" value="1"/>
</dbReference>
<comment type="similarity">
    <text evidence="2">Belongs to the binding-protein-dependent transport system permease family. FecCD subfamily.</text>
</comment>
<dbReference type="Pfam" id="PF01032">
    <property type="entry name" value="FecCD"/>
    <property type="match status" value="1"/>
</dbReference>
<keyword evidence="10" id="KW-1185">Reference proteome</keyword>
<dbReference type="GO" id="GO:0005886">
    <property type="term" value="C:plasma membrane"/>
    <property type="evidence" value="ECO:0007669"/>
    <property type="project" value="UniProtKB-SubCell"/>
</dbReference>
<evidence type="ECO:0000256" key="6">
    <source>
        <dbReference type="ARBA" id="ARBA00022989"/>
    </source>
</evidence>
<feature type="transmembrane region" description="Helical" evidence="8">
    <location>
        <begin position="257"/>
        <end position="283"/>
    </location>
</feature>
<evidence type="ECO:0000313" key="9">
    <source>
        <dbReference type="EMBL" id="VTQ83280.1"/>
    </source>
</evidence>
<dbReference type="Proteomes" id="UP000308489">
    <property type="component" value="Chromosome 1"/>
</dbReference>
<feature type="transmembrane region" description="Helical" evidence="8">
    <location>
        <begin position="163"/>
        <end position="183"/>
    </location>
</feature>
<sequence>MFKKIRKIPTSILYFFLIPIFLISIIYAITYGSVHINPSWVWKIVSNKIINREVFAIVWPSSMENIIWDLRLPRVILAALVGAGLSISGLLMQALTKNSLADPYVLGISSGASTGAVSAILLGAFSYFGQYGVAVGAFLGSLLSTILVFRIANLKNRFTTTRLILTGVAVGSMSSAITNFIVFRSKNAQKLYSAMFWMTGSLAGSQWSFILPTFLVLFISIILAFILNKSLDAMLLGEDVAMTLGVGTRTVRKVIIILSTLLTGIMVSVSGIIGFVGLIIPHMARSIVGSSHKKLIPLVSLLGAIFLVWADVFARVLVSPEELPIGVVTSFLGAPFFLWLIRKSRYSFGGK</sequence>
<dbReference type="InterPro" id="IPR000522">
    <property type="entry name" value="ABC_transptr_permease_BtuC"/>
</dbReference>
<keyword evidence="4" id="KW-1003">Cell membrane</keyword>
<keyword evidence="7 8" id="KW-0472">Membrane</keyword>
<dbReference type="PANTHER" id="PTHR30472:SF18">
    <property type="entry name" value="IRON(III) DICITRATE ABC TRANSPORTER,PERMEASE PROTEIN"/>
    <property type="match status" value="1"/>
</dbReference>
<keyword evidence="3" id="KW-0813">Transport</keyword>
<dbReference type="Gene3D" id="1.10.3470.10">
    <property type="entry name" value="ABC transporter involved in vitamin B12 uptake, BtuC"/>
    <property type="match status" value="1"/>
</dbReference>
<dbReference type="InterPro" id="IPR037294">
    <property type="entry name" value="ABC_BtuC-like"/>
</dbReference>
<evidence type="ECO:0000256" key="5">
    <source>
        <dbReference type="ARBA" id="ARBA00022692"/>
    </source>
</evidence>
<organism evidence="9 10">
    <name type="scientific">Hathewaya histolytica</name>
    <name type="common">Clostridium histolyticum</name>
    <dbReference type="NCBI Taxonomy" id="1498"/>
    <lineage>
        <taxon>Bacteria</taxon>
        <taxon>Bacillati</taxon>
        <taxon>Bacillota</taxon>
        <taxon>Clostridia</taxon>
        <taxon>Eubacteriales</taxon>
        <taxon>Clostridiaceae</taxon>
        <taxon>Hathewaya</taxon>
    </lineage>
</organism>
<keyword evidence="5 8" id="KW-0812">Transmembrane</keyword>
<dbReference type="PANTHER" id="PTHR30472">
    <property type="entry name" value="FERRIC ENTEROBACTIN TRANSPORT SYSTEM PERMEASE PROTEIN"/>
    <property type="match status" value="1"/>
</dbReference>
<evidence type="ECO:0000256" key="7">
    <source>
        <dbReference type="ARBA" id="ARBA00023136"/>
    </source>
</evidence>
<protein>
    <submittedName>
        <fullName evidence="9">Iron chelate uptake ABC transporter permease</fullName>
    </submittedName>
</protein>
<dbReference type="GO" id="GO:0022857">
    <property type="term" value="F:transmembrane transporter activity"/>
    <property type="evidence" value="ECO:0007669"/>
    <property type="project" value="InterPro"/>
</dbReference>
<feature type="transmembrane region" description="Helical" evidence="8">
    <location>
        <begin position="72"/>
        <end position="92"/>
    </location>
</feature>
<keyword evidence="6 8" id="KW-1133">Transmembrane helix</keyword>